<feature type="domain" description="Oxidoreductase-like" evidence="1">
    <location>
        <begin position="5"/>
        <end position="39"/>
    </location>
</feature>
<sequence>MPDIQKPERPADDDCCGGGCCPCVWDYYHDQLELWLEQEGKTPLETTQKQQEESDTLYR</sequence>
<name>A0A081NIR0_9GAMM</name>
<gene>
    <name evidence="2" type="ORF">GZ78_12525</name>
</gene>
<dbReference type="AlphaFoldDB" id="A0A081NIR0"/>
<organism evidence="2 3">
    <name type="scientific">Endozoicomonas numazuensis</name>
    <dbReference type="NCBI Taxonomy" id="1137799"/>
    <lineage>
        <taxon>Bacteria</taxon>
        <taxon>Pseudomonadati</taxon>
        <taxon>Pseudomonadota</taxon>
        <taxon>Gammaproteobacteria</taxon>
        <taxon>Oceanospirillales</taxon>
        <taxon>Endozoicomonadaceae</taxon>
        <taxon>Endozoicomonas</taxon>
    </lineage>
</organism>
<proteinExistence type="predicted"/>
<keyword evidence="3" id="KW-1185">Reference proteome</keyword>
<evidence type="ECO:0000259" key="1">
    <source>
        <dbReference type="Pfam" id="PF09791"/>
    </source>
</evidence>
<evidence type="ECO:0000313" key="3">
    <source>
        <dbReference type="Proteomes" id="UP000028073"/>
    </source>
</evidence>
<dbReference type="RefSeq" id="WP_034835542.1">
    <property type="nucleotide sequence ID" value="NZ_JOKH01000002.1"/>
</dbReference>
<protein>
    <recommendedName>
        <fullName evidence="1">Oxidoreductase-like domain-containing protein</fullName>
    </recommendedName>
</protein>
<dbReference type="eggNOG" id="ENOG5033DU5">
    <property type="taxonomic scope" value="Bacteria"/>
</dbReference>
<evidence type="ECO:0000313" key="2">
    <source>
        <dbReference type="EMBL" id="KEQ18333.1"/>
    </source>
</evidence>
<reference evidence="2 3" key="1">
    <citation type="submission" date="2014-06" db="EMBL/GenBank/DDBJ databases">
        <title>Whole Genome Sequences of Three Symbiotic Endozoicomonas Bacteria.</title>
        <authorList>
            <person name="Neave M.J."/>
            <person name="Apprill A."/>
            <person name="Voolstra C.R."/>
        </authorList>
    </citation>
    <scope>NUCLEOTIDE SEQUENCE [LARGE SCALE GENOMIC DNA]</scope>
    <source>
        <strain evidence="2 3">DSM 25634</strain>
    </source>
</reference>
<dbReference type="EMBL" id="JOKH01000002">
    <property type="protein sequence ID" value="KEQ18333.1"/>
    <property type="molecule type" value="Genomic_DNA"/>
</dbReference>
<dbReference type="OrthoDB" id="6650029at2"/>
<comment type="caution">
    <text evidence="2">The sequence shown here is derived from an EMBL/GenBank/DDBJ whole genome shotgun (WGS) entry which is preliminary data.</text>
</comment>
<accession>A0A081NIR0</accession>
<dbReference type="Proteomes" id="UP000028073">
    <property type="component" value="Unassembled WGS sequence"/>
</dbReference>
<dbReference type="InterPro" id="IPR019180">
    <property type="entry name" value="Oxidoreductase-like_N"/>
</dbReference>
<dbReference type="Pfam" id="PF09791">
    <property type="entry name" value="Oxidored-like"/>
    <property type="match status" value="1"/>
</dbReference>